<comment type="caution">
    <text evidence="7">The sequence shown here is derived from an EMBL/GenBank/DDBJ whole genome shotgun (WGS) entry which is preliminary data.</text>
</comment>
<protein>
    <submittedName>
        <fullName evidence="7">Neutral zinc metallopeptidase</fullName>
    </submittedName>
</protein>
<feature type="region of interest" description="Disordered" evidence="5">
    <location>
        <begin position="1"/>
        <end position="20"/>
    </location>
</feature>
<accession>A0ABV0BS59</accession>
<evidence type="ECO:0000256" key="5">
    <source>
        <dbReference type="SAM" id="MobiDB-lite"/>
    </source>
</evidence>
<evidence type="ECO:0000313" key="7">
    <source>
        <dbReference type="EMBL" id="MEN5376207.1"/>
    </source>
</evidence>
<keyword evidence="2 6" id="KW-0812">Transmembrane</keyword>
<keyword evidence="3 6" id="KW-1133">Transmembrane helix</keyword>
<dbReference type="InterPro" id="IPR007343">
    <property type="entry name" value="Uncharacterised_pept_Zn_put"/>
</dbReference>
<proteinExistence type="predicted"/>
<dbReference type="PANTHER" id="PTHR30168:SF0">
    <property type="entry name" value="INNER MEMBRANE PROTEIN"/>
    <property type="match status" value="1"/>
</dbReference>
<keyword evidence="8" id="KW-1185">Reference proteome</keyword>
<dbReference type="EMBL" id="JBDJNQ010000001">
    <property type="protein sequence ID" value="MEN5376207.1"/>
    <property type="molecule type" value="Genomic_DNA"/>
</dbReference>
<dbReference type="SUPFAM" id="SSF55486">
    <property type="entry name" value="Metalloproteases ('zincins'), catalytic domain"/>
    <property type="match status" value="1"/>
</dbReference>
<name>A0ABV0BS59_9SPHI</name>
<dbReference type="PANTHER" id="PTHR30168">
    <property type="entry name" value="PUTATIVE MEMBRANE PROTEIN YPFJ"/>
    <property type="match status" value="1"/>
</dbReference>
<comment type="subcellular location">
    <subcellularLocation>
        <location evidence="1">Membrane</location>
        <topology evidence="1">Single-pass membrane protein</topology>
    </subcellularLocation>
</comment>
<sequence length="288" mass="31473">MKWQGGKKSDNFEDRRGMSGGQKLTLGGVGGIIVLIIGFLMGGDPSQLLQQAQNMTGTEQTGQPREISAEEAKLTDFSRIVLSSTEDVWTNLFKTQLGKNYEPTNLVVYDGGTETNGCGIGKASYGPFYCPGDHKIYLDLTFNQELTTKFGAKGEFALAYVIAHEVGHHIQQLVGLLPQTNSMRGKLSEVENNKISVMTELQADFYAGVWAHHVNKLSDIEIDYNDILDGMAAAEAVGDDKLQTQAQGYAVPDSFTHGTSAQRRAWFKKGYDSGDMQAGNTFQDPSLK</sequence>
<organism evidence="7 8">
    <name type="scientific">Sphingobacterium kitahiroshimense</name>
    <dbReference type="NCBI Taxonomy" id="470446"/>
    <lineage>
        <taxon>Bacteria</taxon>
        <taxon>Pseudomonadati</taxon>
        <taxon>Bacteroidota</taxon>
        <taxon>Sphingobacteriia</taxon>
        <taxon>Sphingobacteriales</taxon>
        <taxon>Sphingobacteriaceae</taxon>
        <taxon>Sphingobacterium</taxon>
    </lineage>
</organism>
<dbReference type="RefSeq" id="WP_168125881.1">
    <property type="nucleotide sequence ID" value="NZ_JBDJLH010000005.1"/>
</dbReference>
<feature type="compositionally biased region" description="Basic and acidic residues" evidence="5">
    <location>
        <begin position="7"/>
        <end position="17"/>
    </location>
</feature>
<evidence type="ECO:0000256" key="6">
    <source>
        <dbReference type="SAM" id="Phobius"/>
    </source>
</evidence>
<evidence type="ECO:0000256" key="2">
    <source>
        <dbReference type="ARBA" id="ARBA00022692"/>
    </source>
</evidence>
<feature type="transmembrane region" description="Helical" evidence="6">
    <location>
        <begin position="24"/>
        <end position="43"/>
    </location>
</feature>
<gene>
    <name evidence="7" type="ORF">ABE541_02935</name>
</gene>
<evidence type="ECO:0000256" key="1">
    <source>
        <dbReference type="ARBA" id="ARBA00004167"/>
    </source>
</evidence>
<reference evidence="7 8" key="1">
    <citation type="submission" date="2024-04" db="EMBL/GenBank/DDBJ databases">
        <title>WGS of bacteria from Torrens River.</title>
        <authorList>
            <person name="Wyrsch E.R."/>
            <person name="Drigo B."/>
        </authorList>
    </citation>
    <scope>NUCLEOTIDE SEQUENCE [LARGE SCALE GENOMIC DNA]</scope>
    <source>
        <strain evidence="7 8">TWI391</strain>
    </source>
</reference>
<keyword evidence="4 6" id="KW-0472">Membrane</keyword>
<evidence type="ECO:0000256" key="4">
    <source>
        <dbReference type="ARBA" id="ARBA00023136"/>
    </source>
</evidence>
<dbReference type="Pfam" id="PF04228">
    <property type="entry name" value="Zn_peptidase"/>
    <property type="match status" value="1"/>
</dbReference>
<dbReference type="Proteomes" id="UP001409291">
    <property type="component" value="Unassembled WGS sequence"/>
</dbReference>
<evidence type="ECO:0000313" key="8">
    <source>
        <dbReference type="Proteomes" id="UP001409291"/>
    </source>
</evidence>
<evidence type="ECO:0000256" key="3">
    <source>
        <dbReference type="ARBA" id="ARBA00022989"/>
    </source>
</evidence>